<name>A0A0L6U613_9BASI</name>
<evidence type="ECO:0000313" key="1">
    <source>
        <dbReference type="EMBL" id="KNZ43777.1"/>
    </source>
</evidence>
<evidence type="ECO:0000313" key="2">
    <source>
        <dbReference type="Proteomes" id="UP000037035"/>
    </source>
</evidence>
<feature type="non-terminal residue" evidence="1">
    <location>
        <position position="1"/>
    </location>
</feature>
<accession>A0A0L6U613</accession>
<comment type="caution">
    <text evidence="1">The sequence shown here is derived from an EMBL/GenBank/DDBJ whole genome shotgun (WGS) entry which is preliminary data.</text>
</comment>
<dbReference type="Proteomes" id="UP000037035">
    <property type="component" value="Unassembled WGS sequence"/>
</dbReference>
<dbReference type="EMBL" id="LAVV01015574">
    <property type="protein sequence ID" value="KNZ43777.1"/>
    <property type="molecule type" value="Genomic_DNA"/>
</dbReference>
<organism evidence="1 2">
    <name type="scientific">Puccinia sorghi</name>
    <dbReference type="NCBI Taxonomy" id="27349"/>
    <lineage>
        <taxon>Eukaryota</taxon>
        <taxon>Fungi</taxon>
        <taxon>Dikarya</taxon>
        <taxon>Basidiomycota</taxon>
        <taxon>Pucciniomycotina</taxon>
        <taxon>Pucciniomycetes</taxon>
        <taxon>Pucciniales</taxon>
        <taxon>Pucciniaceae</taxon>
        <taxon>Puccinia</taxon>
    </lineage>
</organism>
<dbReference type="AlphaFoldDB" id="A0A0L6U613"/>
<sequence>LAIYNLNRNKWLNHKLKNRGYYADIQHGNNLKKSAWTNRPNSLNLRVSLFLNWFNPCGNKISGKLKSTGTGKSSMIDSVGVCAAVCPARRAEFDQDSRAGESPIGLARLTMRGGFPNQGINFSLRTFVHSPVSNLSS</sequence>
<protein>
    <submittedName>
        <fullName evidence="1">Uncharacterized protein</fullName>
    </submittedName>
</protein>
<dbReference type="OrthoDB" id="3253623at2759"/>
<gene>
    <name evidence="1" type="ORF">VP01_9874g1</name>
</gene>
<dbReference type="VEuPathDB" id="FungiDB:VP01_9874g1"/>
<proteinExistence type="predicted"/>
<keyword evidence="2" id="KW-1185">Reference proteome</keyword>
<reference evidence="1 2" key="1">
    <citation type="submission" date="2015-08" db="EMBL/GenBank/DDBJ databases">
        <title>Next Generation Sequencing and Analysis of the Genome of Puccinia sorghi L Schw, the Causal Agent of Maize Common Rust.</title>
        <authorList>
            <person name="Rochi L."/>
            <person name="Burguener G."/>
            <person name="Darino M."/>
            <person name="Turjanski A."/>
            <person name="Kreff E."/>
            <person name="Dieguez M.J."/>
            <person name="Sacco F."/>
        </authorList>
    </citation>
    <scope>NUCLEOTIDE SEQUENCE [LARGE SCALE GENOMIC DNA]</scope>
    <source>
        <strain evidence="1 2">RO10H11247</strain>
    </source>
</reference>